<sequence>MVSVGLSVLAGFLLSAAFAPLGFWFAVPVAIAVFLYSVTKTRHPFPNAFLFAAVFNYLTLEWSGQFVGLVPVLFLVLLQSVFYIPLGFISFKRDRYSRIWLVLPVILIADEVRSVFPFQGFGWNRLSFSQADAPFRIIASYLGDSSLTFLSVLLGIALYLLFARAQLTSIALVILVCTAALFVPVQSSGQGSIRVLAVQGNVPRLGLDFNSRAEEVFNMHLSKTQKALNQIEAKPDFIVWPENAVDVDPFLNEEVGEKISNLARSSSIPIIVGAVLRDSNQPKNASIMWNSEGNVESIYVKRTLTPFGEYIPLRSLSELVSPFAETVADFIPGTMSIRHKINNANVAPIICYELINDSNVNSNVAASNLVVVQTNNATFADSGQSIQQLDISRIRAIEQNRWVISVSTTGVSAIIDNRGVVRSITKQNEAAYIESQVPLIQEESIAHRLNGYSAILIIAFSILVYLRKRRMNV</sequence>
<protein>
    <submittedName>
        <fullName evidence="10">Unannotated protein</fullName>
    </submittedName>
</protein>
<reference evidence="10" key="1">
    <citation type="submission" date="2020-05" db="EMBL/GenBank/DDBJ databases">
        <authorList>
            <person name="Chiriac C."/>
            <person name="Salcher M."/>
            <person name="Ghai R."/>
            <person name="Kavagutti S V."/>
        </authorList>
    </citation>
    <scope>NUCLEOTIDE SEQUENCE</scope>
</reference>
<evidence type="ECO:0000256" key="4">
    <source>
        <dbReference type="ARBA" id="ARBA00022692"/>
    </source>
</evidence>
<evidence type="ECO:0000256" key="5">
    <source>
        <dbReference type="ARBA" id="ARBA00022989"/>
    </source>
</evidence>
<gene>
    <name evidence="10" type="ORF">UFOPK1981_00028</name>
</gene>
<dbReference type="EMBL" id="CAEZVI010000001">
    <property type="protein sequence ID" value="CAB4620672.1"/>
    <property type="molecule type" value="Genomic_DNA"/>
</dbReference>
<evidence type="ECO:0000256" key="2">
    <source>
        <dbReference type="ARBA" id="ARBA00022475"/>
    </source>
</evidence>
<dbReference type="GO" id="GO:0016410">
    <property type="term" value="F:N-acyltransferase activity"/>
    <property type="evidence" value="ECO:0007669"/>
    <property type="project" value="InterPro"/>
</dbReference>
<feature type="transmembrane region" description="Helical" evidence="8">
    <location>
        <begin position="98"/>
        <end position="118"/>
    </location>
</feature>
<keyword evidence="3" id="KW-0808">Transferase</keyword>
<accession>A0A6J6I2Q1</accession>
<evidence type="ECO:0000256" key="3">
    <source>
        <dbReference type="ARBA" id="ARBA00022679"/>
    </source>
</evidence>
<comment type="subcellular location">
    <subcellularLocation>
        <location evidence="1">Cell membrane</location>
        <topology evidence="1">Multi-pass membrane protein</topology>
    </subcellularLocation>
</comment>
<keyword evidence="6 8" id="KW-0472">Membrane</keyword>
<proteinExistence type="inferred from homology"/>
<evidence type="ECO:0000313" key="10">
    <source>
        <dbReference type="EMBL" id="CAB4620672.1"/>
    </source>
</evidence>
<dbReference type="GO" id="GO:0042158">
    <property type="term" value="P:lipoprotein biosynthetic process"/>
    <property type="evidence" value="ECO:0007669"/>
    <property type="project" value="InterPro"/>
</dbReference>
<dbReference type="Gene3D" id="3.60.110.10">
    <property type="entry name" value="Carbon-nitrogen hydrolase"/>
    <property type="match status" value="1"/>
</dbReference>
<dbReference type="InterPro" id="IPR004563">
    <property type="entry name" value="Apolipo_AcylTrfase"/>
</dbReference>
<dbReference type="InterPro" id="IPR045378">
    <property type="entry name" value="LNT_N"/>
</dbReference>
<dbReference type="PANTHER" id="PTHR38686:SF1">
    <property type="entry name" value="APOLIPOPROTEIN N-ACYLTRANSFERASE"/>
    <property type="match status" value="1"/>
</dbReference>
<keyword evidence="2" id="KW-1003">Cell membrane</keyword>
<keyword evidence="4 8" id="KW-0812">Transmembrane</keyword>
<dbReference type="InterPro" id="IPR036526">
    <property type="entry name" value="C-N_Hydrolase_sf"/>
</dbReference>
<dbReference type="GO" id="GO:0005886">
    <property type="term" value="C:plasma membrane"/>
    <property type="evidence" value="ECO:0007669"/>
    <property type="project" value="UniProtKB-SubCell"/>
</dbReference>
<dbReference type="InterPro" id="IPR003010">
    <property type="entry name" value="C-N_Hydrolase"/>
</dbReference>
<dbReference type="CDD" id="cd07571">
    <property type="entry name" value="ALP_N-acyl_transferase"/>
    <property type="match status" value="1"/>
</dbReference>
<dbReference type="PANTHER" id="PTHR38686">
    <property type="entry name" value="APOLIPOPROTEIN N-ACYLTRANSFERASE"/>
    <property type="match status" value="1"/>
</dbReference>
<dbReference type="AlphaFoldDB" id="A0A6J6I2Q1"/>
<feature type="transmembrane region" description="Helical" evidence="8">
    <location>
        <begin position="66"/>
        <end position="86"/>
    </location>
</feature>
<dbReference type="Pfam" id="PF20154">
    <property type="entry name" value="LNT_N"/>
    <property type="match status" value="1"/>
</dbReference>
<feature type="domain" description="CN hydrolase" evidence="9">
    <location>
        <begin position="193"/>
        <end position="439"/>
    </location>
</feature>
<evidence type="ECO:0000259" key="9">
    <source>
        <dbReference type="PROSITE" id="PS50263"/>
    </source>
</evidence>
<feature type="transmembrane region" description="Helical" evidence="8">
    <location>
        <begin position="449"/>
        <end position="466"/>
    </location>
</feature>
<keyword evidence="5 8" id="KW-1133">Transmembrane helix</keyword>
<keyword evidence="7" id="KW-0012">Acyltransferase</keyword>
<name>A0A6J6I2Q1_9ZZZZ</name>
<feature type="transmembrane region" description="Helical" evidence="8">
    <location>
        <begin position="138"/>
        <end position="160"/>
    </location>
</feature>
<evidence type="ECO:0000256" key="8">
    <source>
        <dbReference type="SAM" id="Phobius"/>
    </source>
</evidence>
<dbReference type="Pfam" id="PF00795">
    <property type="entry name" value="CN_hydrolase"/>
    <property type="match status" value="1"/>
</dbReference>
<dbReference type="PROSITE" id="PS50263">
    <property type="entry name" value="CN_HYDROLASE"/>
    <property type="match status" value="1"/>
</dbReference>
<feature type="transmembrane region" description="Helical" evidence="8">
    <location>
        <begin position="167"/>
        <end position="185"/>
    </location>
</feature>
<feature type="transmembrane region" description="Helical" evidence="8">
    <location>
        <begin position="43"/>
        <end position="60"/>
    </location>
</feature>
<evidence type="ECO:0000256" key="7">
    <source>
        <dbReference type="ARBA" id="ARBA00023315"/>
    </source>
</evidence>
<dbReference type="SUPFAM" id="SSF56317">
    <property type="entry name" value="Carbon-nitrogen hydrolase"/>
    <property type="match status" value="1"/>
</dbReference>
<organism evidence="10">
    <name type="scientific">freshwater metagenome</name>
    <dbReference type="NCBI Taxonomy" id="449393"/>
    <lineage>
        <taxon>unclassified sequences</taxon>
        <taxon>metagenomes</taxon>
        <taxon>ecological metagenomes</taxon>
    </lineage>
</organism>
<evidence type="ECO:0000256" key="1">
    <source>
        <dbReference type="ARBA" id="ARBA00004651"/>
    </source>
</evidence>
<dbReference type="NCBIfam" id="TIGR00546">
    <property type="entry name" value="lnt"/>
    <property type="match status" value="1"/>
</dbReference>
<evidence type="ECO:0000256" key="6">
    <source>
        <dbReference type="ARBA" id="ARBA00023136"/>
    </source>
</evidence>
<feature type="transmembrane region" description="Helical" evidence="8">
    <location>
        <begin position="12"/>
        <end position="36"/>
    </location>
</feature>
<dbReference type="HAMAP" id="MF_01148">
    <property type="entry name" value="Lnt"/>
    <property type="match status" value="1"/>
</dbReference>